<proteinExistence type="predicted"/>
<dbReference type="AlphaFoldDB" id="A0A2A4B907"/>
<evidence type="ECO:0000313" key="2">
    <source>
        <dbReference type="Proteomes" id="UP000218366"/>
    </source>
</evidence>
<evidence type="ECO:0000313" key="1">
    <source>
        <dbReference type="EMBL" id="PCD04116.1"/>
    </source>
</evidence>
<comment type="caution">
    <text evidence="1">The sequence shown here is derived from an EMBL/GenBank/DDBJ whole genome shotgun (WGS) entry which is preliminary data.</text>
</comment>
<organism evidence="1 2">
    <name type="scientific">Sphingomonas spermidinifaciens</name>
    <dbReference type="NCBI Taxonomy" id="1141889"/>
    <lineage>
        <taxon>Bacteria</taxon>
        <taxon>Pseudomonadati</taxon>
        <taxon>Pseudomonadota</taxon>
        <taxon>Alphaproteobacteria</taxon>
        <taxon>Sphingomonadales</taxon>
        <taxon>Sphingomonadaceae</taxon>
        <taxon>Sphingomonas</taxon>
    </lineage>
</organism>
<accession>A0A2A4B907</accession>
<sequence length="62" mass="6758">MQAPEHHPAVARIEAAVARIEKAAANRAFVADSLARRHAALRSRMEEAVAVLDELIAREGQD</sequence>
<name>A0A2A4B907_9SPHN</name>
<reference evidence="1 2" key="1">
    <citation type="submission" date="2017-09" db="EMBL/GenBank/DDBJ databases">
        <title>Sphingomonas spermidinifaciens 9NM-10, whole genome shotgun sequence.</title>
        <authorList>
            <person name="Feng G."/>
            <person name="Zhu H."/>
        </authorList>
    </citation>
    <scope>NUCLEOTIDE SEQUENCE [LARGE SCALE GENOMIC DNA]</scope>
    <source>
        <strain evidence="1 2">9NM-10</strain>
    </source>
</reference>
<dbReference type="EMBL" id="NWMW01000001">
    <property type="protein sequence ID" value="PCD04116.1"/>
    <property type="molecule type" value="Genomic_DNA"/>
</dbReference>
<keyword evidence="2" id="KW-1185">Reference proteome</keyword>
<dbReference type="Proteomes" id="UP000218366">
    <property type="component" value="Unassembled WGS sequence"/>
</dbReference>
<gene>
    <name evidence="1" type="ORF">COC42_07375</name>
</gene>
<dbReference type="RefSeq" id="WP_096342511.1">
    <property type="nucleotide sequence ID" value="NZ_NWMW01000001.1"/>
</dbReference>
<protein>
    <submittedName>
        <fullName evidence="1">Uncharacterized protein</fullName>
    </submittedName>
</protein>